<dbReference type="Ensembl" id="ENSMSIT00000004787.1">
    <property type="protein sequence ID" value="ENSMSIP00000003783.1"/>
    <property type="gene ID" value="ENSMSIG00000003486.1"/>
</dbReference>
<protein>
    <submittedName>
        <fullName evidence="2">Uncharacterized protein</fullName>
    </submittedName>
</protein>
<proteinExistence type="predicted"/>
<accession>A0A8C6GC89</accession>
<name>A0A8C6GC89_MUSSI</name>
<organism evidence="2 3">
    <name type="scientific">Mus spicilegus</name>
    <name type="common">Mound-building mouse</name>
    <dbReference type="NCBI Taxonomy" id="10103"/>
    <lineage>
        <taxon>Eukaryota</taxon>
        <taxon>Metazoa</taxon>
        <taxon>Chordata</taxon>
        <taxon>Craniata</taxon>
        <taxon>Vertebrata</taxon>
        <taxon>Euteleostomi</taxon>
        <taxon>Mammalia</taxon>
        <taxon>Eutheria</taxon>
        <taxon>Euarchontoglires</taxon>
        <taxon>Glires</taxon>
        <taxon>Rodentia</taxon>
        <taxon>Myomorpha</taxon>
        <taxon>Muroidea</taxon>
        <taxon>Muridae</taxon>
        <taxon>Murinae</taxon>
        <taxon>Mus</taxon>
        <taxon>Mus</taxon>
    </lineage>
</organism>
<feature type="compositionally biased region" description="Polar residues" evidence="1">
    <location>
        <begin position="15"/>
        <end position="25"/>
    </location>
</feature>
<dbReference type="Proteomes" id="UP000694415">
    <property type="component" value="Unplaced"/>
</dbReference>
<reference evidence="2" key="1">
    <citation type="submission" date="2025-08" db="UniProtKB">
        <authorList>
            <consortium name="Ensembl"/>
        </authorList>
    </citation>
    <scope>IDENTIFICATION</scope>
</reference>
<feature type="region of interest" description="Disordered" evidence="1">
    <location>
        <begin position="1"/>
        <end position="28"/>
    </location>
</feature>
<evidence type="ECO:0000313" key="2">
    <source>
        <dbReference type="Ensembl" id="ENSMSIP00000003783.1"/>
    </source>
</evidence>
<dbReference type="AlphaFoldDB" id="A0A8C6GC89"/>
<reference evidence="2" key="2">
    <citation type="submission" date="2025-09" db="UniProtKB">
        <authorList>
            <consortium name="Ensembl"/>
        </authorList>
    </citation>
    <scope>IDENTIFICATION</scope>
</reference>
<evidence type="ECO:0000313" key="3">
    <source>
        <dbReference type="Proteomes" id="UP000694415"/>
    </source>
</evidence>
<keyword evidence="3" id="KW-1185">Reference proteome</keyword>
<sequence>MPASPPADPGFLESDLSSASNQMPSGNVFAAAHGSSRVNGIPRHSSTALQVETEEEREVSLAVLNPFSSSNQCQESTAPHRKHETHFQKSSCYGC</sequence>
<evidence type="ECO:0000256" key="1">
    <source>
        <dbReference type="SAM" id="MobiDB-lite"/>
    </source>
</evidence>
<feature type="region of interest" description="Disordered" evidence="1">
    <location>
        <begin position="70"/>
        <end position="95"/>
    </location>
</feature>